<keyword evidence="3" id="KW-1185">Reference proteome</keyword>
<organism evidence="2 3">
    <name type="scientific">Zalerion maritima</name>
    <dbReference type="NCBI Taxonomy" id="339359"/>
    <lineage>
        <taxon>Eukaryota</taxon>
        <taxon>Fungi</taxon>
        <taxon>Dikarya</taxon>
        <taxon>Ascomycota</taxon>
        <taxon>Pezizomycotina</taxon>
        <taxon>Sordariomycetes</taxon>
        <taxon>Lulworthiomycetidae</taxon>
        <taxon>Lulworthiales</taxon>
        <taxon>Lulworthiaceae</taxon>
        <taxon>Zalerion</taxon>
    </lineage>
</organism>
<feature type="compositionally biased region" description="Basic and acidic residues" evidence="1">
    <location>
        <begin position="257"/>
        <end position="287"/>
    </location>
</feature>
<feature type="region of interest" description="Disordered" evidence="1">
    <location>
        <begin position="205"/>
        <end position="359"/>
    </location>
</feature>
<feature type="compositionally biased region" description="Basic and acidic residues" evidence="1">
    <location>
        <begin position="316"/>
        <end position="325"/>
    </location>
</feature>
<name>A0AAD5RPI8_9PEZI</name>
<gene>
    <name evidence="2" type="ORF">MKZ38_001952</name>
</gene>
<reference evidence="2" key="1">
    <citation type="submission" date="2022-07" db="EMBL/GenBank/DDBJ databases">
        <title>Draft genome sequence of Zalerion maritima ATCC 34329, a (micro)plastics degrading marine fungus.</title>
        <authorList>
            <person name="Paco A."/>
            <person name="Goncalves M.F.M."/>
            <person name="Rocha-Santos T.A.P."/>
            <person name="Alves A."/>
        </authorList>
    </citation>
    <scope>NUCLEOTIDE SEQUENCE</scope>
    <source>
        <strain evidence="2">ATCC 34329</strain>
    </source>
</reference>
<proteinExistence type="predicted"/>
<sequence>MLYNMSYPSAPASGLAPPPAKHWGYKPNTLTTSFPIRPAPSVAPPRPKHLPQGMPFDPAELSRRLAVVERKQQAKDRARAAQAALGSKHVPRPIDSPLRMRHNVQTSPEPYRHVPSNATAQLASTTNDSIRSAEYAHELLQLSGRPLVPDEKVSTIERRAQIHTSTIPENVTASVAIFDNHAKPRSRPHTIDGNALMTALESRAMGNGHARHHSASAAAGSSVANKRSSKGSFEADGKTRHSWLLLSPPPIESDTPEPERDGELRALDQDTINEHRVDWTQRDEESKTQGSSKKSLKMKKADSIWTLKGRLSGLGRHQDKDKDGRVTSPKKTKLSGEFTAASPSVKSPRSGFFARFRRQ</sequence>
<evidence type="ECO:0000313" key="3">
    <source>
        <dbReference type="Proteomes" id="UP001201980"/>
    </source>
</evidence>
<dbReference type="EMBL" id="JAKWBI020000156">
    <property type="protein sequence ID" value="KAJ2901340.1"/>
    <property type="molecule type" value="Genomic_DNA"/>
</dbReference>
<evidence type="ECO:0000256" key="1">
    <source>
        <dbReference type="SAM" id="MobiDB-lite"/>
    </source>
</evidence>
<evidence type="ECO:0000313" key="2">
    <source>
        <dbReference type="EMBL" id="KAJ2901340.1"/>
    </source>
</evidence>
<dbReference type="AlphaFoldDB" id="A0AAD5RPI8"/>
<dbReference type="Proteomes" id="UP001201980">
    <property type="component" value="Unassembled WGS sequence"/>
</dbReference>
<feature type="compositionally biased region" description="Low complexity" evidence="1">
    <location>
        <begin position="215"/>
        <end position="224"/>
    </location>
</feature>
<comment type="caution">
    <text evidence="2">The sequence shown here is derived from an EMBL/GenBank/DDBJ whole genome shotgun (WGS) entry which is preliminary data.</text>
</comment>
<accession>A0AAD5RPI8</accession>
<protein>
    <submittedName>
        <fullName evidence="2">Uncharacterized protein</fullName>
    </submittedName>
</protein>